<evidence type="ECO:0000313" key="6">
    <source>
        <dbReference type="EMBL" id="BAK21824.1"/>
    </source>
</evidence>
<dbReference type="InterPro" id="IPR038263">
    <property type="entry name" value="Lytic_exo_TRD_sf"/>
</dbReference>
<reference evidence="6 7" key="1">
    <citation type="journal article" date="2011" name="J. Bacteriol.">
        <title>Complete genome sequence of Melissococcus plutonius ATCC 35311.</title>
        <authorList>
            <person name="Okumura K."/>
            <person name="Arai R."/>
            <person name="Okura M."/>
            <person name="Kirikae T."/>
            <person name="Takamatsu D."/>
            <person name="Osaki M."/>
            <person name="Miyoshi-Akiyama T."/>
        </authorList>
    </citation>
    <scope>NUCLEOTIDE SEQUENCE [LARGE SCALE GENOMIC DNA]</scope>
    <source>
        <strain evidence="7">ATCC 35311 / CIP 104052 / LMG 20360 / NCIMB 702443</strain>
    </source>
</reference>
<keyword evidence="4" id="KW-0788">Thiol protease</keyword>
<evidence type="ECO:0000259" key="5">
    <source>
        <dbReference type="PROSITE" id="PS51935"/>
    </source>
</evidence>
<name>F3YBE6_MELPT</name>
<sequence length="251" mass="27807">MENRYGPNSYDCSSSVYYSLIAGGFLPEQNIIGNTEGLFGDLERHGWQQLKASNGYFDTHRGDIFIWGDRGSTAGSAGHTGIFVDNDNIIHCNYGYNGITVNNHDTIWGYNGKPTINIYRYGGGTPTSPKPNPPANDVDYMRKYGQVRWNQKIIKVDDHTRFQGILQVISNELSGLTPSNHTTDTEWLNNGVPMAGISWADGTPNSSTEGKTFRFDQDVMNIVDYDVPSNGIAVMVAGYKVWVDATFARKA</sequence>
<dbReference type="GO" id="GO:0006508">
    <property type="term" value="P:proteolysis"/>
    <property type="evidence" value="ECO:0007669"/>
    <property type="project" value="UniProtKB-KW"/>
</dbReference>
<dbReference type="InterPro" id="IPR008044">
    <property type="entry name" value="Phage_lysin"/>
</dbReference>
<evidence type="ECO:0000256" key="3">
    <source>
        <dbReference type="ARBA" id="ARBA00022801"/>
    </source>
</evidence>
<proteinExistence type="inferred from homology"/>
<protein>
    <submittedName>
        <fullName evidence="6">Phage lysin, N-acetylmuramoyl-L-alanineamidase</fullName>
    </submittedName>
</protein>
<accession>F3YBE6</accession>
<dbReference type="Gene3D" id="2.40.50.670">
    <property type="match status" value="1"/>
</dbReference>
<dbReference type="PROSITE" id="PS51935">
    <property type="entry name" value="NLPC_P60"/>
    <property type="match status" value="1"/>
</dbReference>
<dbReference type="Gene3D" id="3.90.1720.10">
    <property type="entry name" value="endopeptidase domain like (from Nostoc punctiforme)"/>
    <property type="match status" value="1"/>
</dbReference>
<evidence type="ECO:0000256" key="2">
    <source>
        <dbReference type="ARBA" id="ARBA00022670"/>
    </source>
</evidence>
<dbReference type="GO" id="GO:0008234">
    <property type="term" value="F:cysteine-type peptidase activity"/>
    <property type="evidence" value="ECO:0007669"/>
    <property type="project" value="UniProtKB-KW"/>
</dbReference>
<gene>
    <name evidence="6" type="ordered locus">MPTP_1395</name>
</gene>
<dbReference type="InterPro" id="IPR000064">
    <property type="entry name" value="NLP_P60_dom"/>
</dbReference>
<evidence type="ECO:0000256" key="1">
    <source>
        <dbReference type="ARBA" id="ARBA00007074"/>
    </source>
</evidence>
<dbReference type="SUPFAM" id="SSF54001">
    <property type="entry name" value="Cysteine proteinases"/>
    <property type="match status" value="1"/>
</dbReference>
<dbReference type="Pfam" id="PF05382">
    <property type="entry name" value="Amidase_5"/>
    <property type="match status" value="1"/>
</dbReference>
<evidence type="ECO:0000313" key="7">
    <source>
        <dbReference type="Proteomes" id="UP000008456"/>
    </source>
</evidence>
<reference key="2">
    <citation type="submission" date="2011-04" db="EMBL/GenBank/DDBJ databases">
        <title>Whole genome sequence of Melissococcus plutonius ATCC 35311.</title>
        <authorList>
            <person name="Okumura K."/>
            <person name="Arai R."/>
            <person name="Osaki M."/>
            <person name="Okura M."/>
            <person name="Kirikae T."/>
            <person name="Takamatsu D."/>
            <person name="Akiyama T."/>
        </authorList>
    </citation>
    <scope>NUCLEOTIDE SEQUENCE</scope>
    <source>
        <strain>ATCC 35311</strain>
    </source>
</reference>
<dbReference type="EMBL" id="AP012200">
    <property type="protein sequence ID" value="BAK21824.1"/>
    <property type="molecule type" value="Genomic_DNA"/>
</dbReference>
<dbReference type="AlphaFoldDB" id="F3YBE6"/>
<dbReference type="KEGG" id="mps:MPTP_1395"/>
<organism evidence="6 7">
    <name type="scientific">Melissococcus plutonius (strain ATCC 35311 / DSM 29964 / CIP 104052 / LMG 20360 / NCIMB 702443)</name>
    <dbReference type="NCBI Taxonomy" id="940190"/>
    <lineage>
        <taxon>Bacteria</taxon>
        <taxon>Bacillati</taxon>
        <taxon>Bacillota</taxon>
        <taxon>Bacilli</taxon>
        <taxon>Lactobacillales</taxon>
        <taxon>Enterococcaceae</taxon>
        <taxon>Melissococcus</taxon>
    </lineage>
</organism>
<keyword evidence="2" id="KW-0645">Protease</keyword>
<comment type="similarity">
    <text evidence="1">Belongs to the peptidase C40 family.</text>
</comment>
<dbReference type="STRING" id="940190.MPTP_1395"/>
<dbReference type="InterPro" id="IPR038765">
    <property type="entry name" value="Papain-like_cys_pep_sf"/>
</dbReference>
<keyword evidence="3" id="KW-0378">Hydrolase</keyword>
<feature type="domain" description="NlpC/P60" evidence="5">
    <location>
        <begin position="1"/>
        <end position="122"/>
    </location>
</feature>
<dbReference type="Proteomes" id="UP000008456">
    <property type="component" value="Chromosome"/>
</dbReference>
<evidence type="ECO:0000256" key="4">
    <source>
        <dbReference type="ARBA" id="ARBA00022807"/>
    </source>
</evidence>
<keyword evidence="7" id="KW-1185">Reference proteome</keyword>
<dbReference type="HOGENOM" id="CLU_093442_0_0_9"/>